<dbReference type="GO" id="GO:0072546">
    <property type="term" value="C:EMC complex"/>
    <property type="evidence" value="ECO:0000318"/>
    <property type="project" value="GO_Central"/>
</dbReference>
<keyword evidence="6 8" id="KW-1133">Transmembrane helix</keyword>
<reference evidence="10" key="2">
    <citation type="submission" date="2025-08" db="UniProtKB">
        <authorList>
            <consortium name="RefSeq"/>
        </authorList>
    </citation>
    <scope>IDENTIFICATION</scope>
    <source>
        <tissue evidence="10">Leaf</tissue>
    </source>
</reference>
<reference evidence="9" key="1">
    <citation type="journal article" date="2021" name="Nat. Commun.">
        <title>Genomic analyses provide insights into spinach domestication and the genetic basis of agronomic traits.</title>
        <authorList>
            <person name="Cai X."/>
            <person name="Sun X."/>
            <person name="Xu C."/>
            <person name="Sun H."/>
            <person name="Wang X."/>
            <person name="Ge C."/>
            <person name="Zhang Z."/>
            <person name="Wang Q."/>
            <person name="Fei Z."/>
            <person name="Jiao C."/>
            <person name="Wang Q."/>
        </authorList>
    </citation>
    <scope>NUCLEOTIDE SEQUENCE [LARGE SCALE GENOMIC DNA]</scope>
    <source>
        <strain evidence="9">cv. Varoflay</strain>
    </source>
</reference>
<dbReference type="InterPro" id="IPR008504">
    <property type="entry name" value="Emc6"/>
</dbReference>
<evidence type="ECO:0000256" key="2">
    <source>
        <dbReference type="ARBA" id="ARBA00009436"/>
    </source>
</evidence>
<organism evidence="9 10">
    <name type="scientific">Spinacia oleracea</name>
    <name type="common">Spinach</name>
    <dbReference type="NCBI Taxonomy" id="3562"/>
    <lineage>
        <taxon>Eukaryota</taxon>
        <taxon>Viridiplantae</taxon>
        <taxon>Streptophyta</taxon>
        <taxon>Embryophyta</taxon>
        <taxon>Tracheophyta</taxon>
        <taxon>Spermatophyta</taxon>
        <taxon>Magnoliopsida</taxon>
        <taxon>eudicotyledons</taxon>
        <taxon>Gunneridae</taxon>
        <taxon>Pentapetalae</taxon>
        <taxon>Caryophyllales</taxon>
        <taxon>Chenopodiaceae</taxon>
        <taxon>Chenopodioideae</taxon>
        <taxon>Anserineae</taxon>
        <taxon>Spinacia</taxon>
    </lineage>
</organism>
<keyword evidence="5" id="KW-0256">Endoplasmic reticulum</keyword>
<proteinExistence type="inferred from homology"/>
<dbReference type="GeneID" id="110797446"/>
<evidence type="ECO:0000256" key="4">
    <source>
        <dbReference type="ARBA" id="ARBA00022692"/>
    </source>
</evidence>
<evidence type="ECO:0000256" key="5">
    <source>
        <dbReference type="ARBA" id="ARBA00022824"/>
    </source>
</evidence>
<dbReference type="Pfam" id="PF07019">
    <property type="entry name" value="EMC6"/>
    <property type="match status" value="1"/>
</dbReference>
<evidence type="ECO:0000256" key="6">
    <source>
        <dbReference type="ARBA" id="ARBA00022989"/>
    </source>
</evidence>
<feature type="transmembrane region" description="Helical" evidence="8">
    <location>
        <begin position="36"/>
        <end position="55"/>
    </location>
</feature>
<evidence type="ECO:0000256" key="7">
    <source>
        <dbReference type="ARBA" id="ARBA00023136"/>
    </source>
</evidence>
<sequence>MAADGNSGVFSQKLKGDFDAQYINAKNALNNSKVIYYSRTFMLIVGGIIAGILGFTGLTGFIFYFLVFAVTTVGLTAKAKFSIHSYFDGWNSVLFDGFLGGLMSFVLFWTFAYDSVHIF</sequence>
<evidence type="ECO:0000256" key="1">
    <source>
        <dbReference type="ARBA" id="ARBA00004477"/>
    </source>
</evidence>
<dbReference type="InterPro" id="IPR029008">
    <property type="entry name" value="EMC6-like"/>
</dbReference>
<protein>
    <recommendedName>
        <fullName evidence="3">ER membrane protein complex subunit 6</fullName>
    </recommendedName>
</protein>
<name>A0A9R0IZ77_SPIOL</name>
<accession>A0A9R0IZ77</accession>
<feature type="transmembrane region" description="Helical" evidence="8">
    <location>
        <begin position="93"/>
        <end position="113"/>
    </location>
</feature>
<evidence type="ECO:0000313" key="9">
    <source>
        <dbReference type="Proteomes" id="UP000813463"/>
    </source>
</evidence>
<keyword evidence="9" id="KW-1185">Reference proteome</keyword>
<dbReference type="PANTHER" id="PTHR20994">
    <property type="entry name" value="ER MEMBRANE PROTEIN COMPLEX SUBUNIT 6"/>
    <property type="match status" value="1"/>
</dbReference>
<dbReference type="GO" id="GO:0034975">
    <property type="term" value="P:protein folding in endoplasmic reticulum"/>
    <property type="evidence" value="ECO:0007669"/>
    <property type="project" value="TreeGrafter"/>
</dbReference>
<dbReference type="GO" id="GO:0000045">
    <property type="term" value="P:autophagosome assembly"/>
    <property type="evidence" value="ECO:0000318"/>
    <property type="project" value="GO_Central"/>
</dbReference>
<evidence type="ECO:0000256" key="8">
    <source>
        <dbReference type="SAM" id="Phobius"/>
    </source>
</evidence>
<dbReference type="PANTHER" id="PTHR20994:SF0">
    <property type="entry name" value="ER MEMBRANE PROTEIN COMPLEX SUBUNIT 6"/>
    <property type="match status" value="1"/>
</dbReference>
<evidence type="ECO:0000256" key="3">
    <source>
        <dbReference type="ARBA" id="ARBA00020827"/>
    </source>
</evidence>
<comment type="subcellular location">
    <subcellularLocation>
        <location evidence="1">Endoplasmic reticulum membrane</location>
        <topology evidence="1">Multi-pass membrane protein</topology>
    </subcellularLocation>
</comment>
<dbReference type="RefSeq" id="XP_021858254.1">
    <property type="nucleotide sequence ID" value="XM_022002562.2"/>
</dbReference>
<dbReference type="OrthoDB" id="16510at2759"/>
<comment type="similarity">
    <text evidence="2">Belongs to the EMC6 family.</text>
</comment>
<gene>
    <name evidence="10" type="primary">LOC110797446</name>
</gene>
<keyword evidence="4 8" id="KW-0812">Transmembrane</keyword>
<evidence type="ECO:0000313" key="10">
    <source>
        <dbReference type="RefSeq" id="XP_021858254.1"/>
    </source>
</evidence>
<feature type="transmembrane region" description="Helical" evidence="8">
    <location>
        <begin position="61"/>
        <end position="81"/>
    </location>
</feature>
<keyword evidence="7 8" id="KW-0472">Membrane</keyword>
<dbReference type="KEGG" id="soe:110797446"/>
<dbReference type="Proteomes" id="UP000813463">
    <property type="component" value="Chromosome 3"/>
</dbReference>
<dbReference type="AlphaFoldDB" id="A0A9R0IZ77"/>